<dbReference type="AlphaFoldDB" id="A0A1N6JJM4"/>
<evidence type="ECO:0000313" key="1">
    <source>
        <dbReference type="EMBL" id="SIO44584.1"/>
    </source>
</evidence>
<evidence type="ECO:0000313" key="2">
    <source>
        <dbReference type="Proteomes" id="UP000185062"/>
    </source>
</evidence>
<sequence>MLEANLNQKTTMLIDVSFSEYSKEEGRSRTTNMLNESGNKRQKMLLRIRGLV</sequence>
<protein>
    <submittedName>
        <fullName evidence="1">Uncharacterized protein</fullName>
    </submittedName>
</protein>
<keyword evidence="2" id="KW-1185">Reference proteome</keyword>
<accession>A0A1N6JJM4</accession>
<reference evidence="1 2" key="1">
    <citation type="submission" date="2016-12" db="EMBL/GenBank/DDBJ databases">
        <authorList>
            <person name="Song W.-J."/>
            <person name="Kurnit D.M."/>
        </authorList>
    </citation>
    <scope>NUCLEOTIDE SEQUENCE [LARGE SCALE GENOMIC DNA]</scope>
    <source>
        <strain evidence="1 2">ATCC 49181</strain>
    </source>
</reference>
<proteinExistence type="predicted"/>
<gene>
    <name evidence="1" type="ORF">SAMN02743940_2677</name>
</gene>
<dbReference type="Proteomes" id="UP000185062">
    <property type="component" value="Unassembled WGS sequence"/>
</dbReference>
<dbReference type="STRING" id="44575.SAMN05216419_10496"/>
<name>A0A1N6JJM4_9PROT</name>
<dbReference type="EMBL" id="FSRO01000001">
    <property type="protein sequence ID" value="SIO44584.1"/>
    <property type="molecule type" value="Genomic_DNA"/>
</dbReference>
<organism evidence="1 2">
    <name type="scientific">Nitrosomonas cryotolerans ATCC 49181</name>
    <dbReference type="NCBI Taxonomy" id="1131553"/>
    <lineage>
        <taxon>Bacteria</taxon>
        <taxon>Pseudomonadati</taxon>
        <taxon>Pseudomonadota</taxon>
        <taxon>Betaproteobacteria</taxon>
        <taxon>Nitrosomonadales</taxon>
        <taxon>Nitrosomonadaceae</taxon>
        <taxon>Nitrosomonas</taxon>
    </lineage>
</organism>